<sequence>MSRRDRDTRDDRDRRRGDRGGREEPVPAPQRERPRPSKQRQDALNEFFVSGEGIHREVLQREICKYLGPEAYSRPSTYNGNNGYVITAVRPFTSKMLDDLIELSNLYAAENREMRKRGQDISYGESETSRRQEMRTGAEEPPYPERFPSQPTYAVPPPQPAYSTGAGSAAYPGSVYPSGSSYQPGPSFPATSGYLTPGHLASIRPSTNDSNYTYGDEYTNPGPSYRQATTYPGTGGYRDPREEPRAYSRADPRDTRMDPRDPRLDPRDPRLDPRDLRMDPRDPRMDPRDPRLDTRPDPRTIPSYPSYGVNSPGDVSMHGAVDDPRAYDYVSTIPPLQSGRGGSFTPSGVVPRGYDPRDSPQMRDGYRTEPIREERRSRR</sequence>
<comment type="caution">
    <text evidence="2">The sequence shown here is derived from an EMBL/GenBank/DDBJ whole genome shotgun (WGS) entry which is preliminary data.</text>
</comment>
<feature type="compositionally biased region" description="Basic and acidic residues" evidence="1">
    <location>
        <begin position="238"/>
        <end position="298"/>
    </location>
</feature>
<evidence type="ECO:0000313" key="2">
    <source>
        <dbReference type="EMBL" id="KAF6225679.1"/>
    </source>
</evidence>
<dbReference type="RefSeq" id="XP_037154388.1">
    <property type="nucleotide sequence ID" value="XM_037300540.1"/>
</dbReference>
<dbReference type="PANTHER" id="PTHR39609">
    <property type="entry name" value="RFEG-RELATED"/>
    <property type="match status" value="1"/>
</dbReference>
<keyword evidence="3" id="KW-1185">Reference proteome</keyword>
<evidence type="ECO:0000313" key="3">
    <source>
        <dbReference type="Proteomes" id="UP000593566"/>
    </source>
</evidence>
<accession>A0A8H6FF89</accession>
<organism evidence="2 3">
    <name type="scientific">Letharia lupina</name>
    <dbReference type="NCBI Taxonomy" id="560253"/>
    <lineage>
        <taxon>Eukaryota</taxon>
        <taxon>Fungi</taxon>
        <taxon>Dikarya</taxon>
        <taxon>Ascomycota</taxon>
        <taxon>Pezizomycotina</taxon>
        <taxon>Lecanoromycetes</taxon>
        <taxon>OSLEUM clade</taxon>
        <taxon>Lecanoromycetidae</taxon>
        <taxon>Lecanorales</taxon>
        <taxon>Lecanorineae</taxon>
        <taxon>Parmeliaceae</taxon>
        <taxon>Letharia</taxon>
    </lineage>
</organism>
<name>A0A8H6FF89_9LECA</name>
<feature type="compositionally biased region" description="Polar residues" evidence="1">
    <location>
        <begin position="204"/>
        <end position="213"/>
    </location>
</feature>
<dbReference type="PANTHER" id="PTHR39609:SF2">
    <property type="entry name" value="TRANSCRIPTION FACTOR RFEG"/>
    <property type="match status" value="1"/>
</dbReference>
<protein>
    <submittedName>
        <fullName evidence="2">Uncharacterized protein</fullName>
    </submittedName>
</protein>
<dbReference type="GeneID" id="59338074"/>
<feature type="compositionally biased region" description="Basic and acidic residues" evidence="1">
    <location>
        <begin position="127"/>
        <end position="138"/>
    </location>
</feature>
<feature type="region of interest" description="Disordered" evidence="1">
    <location>
        <begin position="199"/>
        <end position="379"/>
    </location>
</feature>
<evidence type="ECO:0000256" key="1">
    <source>
        <dbReference type="SAM" id="MobiDB-lite"/>
    </source>
</evidence>
<reference evidence="2 3" key="1">
    <citation type="journal article" date="2020" name="Genomics">
        <title>Complete, high-quality genomes from long-read metagenomic sequencing of two wolf lichen thalli reveals enigmatic genome architecture.</title>
        <authorList>
            <person name="McKenzie S.K."/>
            <person name="Walston R.F."/>
            <person name="Allen J.L."/>
        </authorList>
    </citation>
    <scope>NUCLEOTIDE SEQUENCE [LARGE SCALE GENOMIC DNA]</scope>
    <source>
        <strain evidence="2">WasteWater1</strain>
    </source>
</reference>
<dbReference type="AlphaFoldDB" id="A0A8H6FF89"/>
<dbReference type="Proteomes" id="UP000593566">
    <property type="component" value="Unassembled WGS sequence"/>
</dbReference>
<feature type="region of interest" description="Disordered" evidence="1">
    <location>
        <begin position="116"/>
        <end position="168"/>
    </location>
</feature>
<gene>
    <name evidence="2" type="ORF">HO133_009679</name>
</gene>
<dbReference type="EMBL" id="JACCJB010000007">
    <property type="protein sequence ID" value="KAF6225679.1"/>
    <property type="molecule type" value="Genomic_DNA"/>
</dbReference>
<feature type="region of interest" description="Disordered" evidence="1">
    <location>
        <begin position="1"/>
        <end position="41"/>
    </location>
</feature>
<proteinExistence type="predicted"/>
<feature type="compositionally biased region" description="Basic and acidic residues" evidence="1">
    <location>
        <begin position="354"/>
        <end position="379"/>
    </location>
</feature>